<proteinExistence type="predicted"/>
<sequence length="522" mass="59782">MEITKPPVLDFNEENLIKAIMECNPLQSEIKLKSSFTFRYLIKYFDYQYQGGNGNQDHCKAKTIVIEKNYVSESYLEDFKFYSSTSFRNISKFSSRIHFFHSPFNQSDFVSNAIGGIKENKGEEIWSGYLGYVTVRPLGVSPFGVCLVKPYPYIENVRRRYINSVIPNLRLDVFGRQINLPSLAFQQQDKTVGVCATFAIWSAYHKLAHLFKTKLPSPYQISQMAGTSLSNPNTSMIEGFDAVQITSVLQNSDISSLVFTLNNQEISSGELKELIYSYNKSGIPILLGYGNPENILDSHLVTIVGYRIKSKASKRGFIGKTKFVAHDIFRIYSHNDMLGPFSKIDILPQSINGTIKLKTFQISGESSTISTAMNMWIPLEKSIRVSYYRIKLAVEKIEALIVKKQFLSSLKSIQWDIALLRAVNYKQEYASISTDDQRFINLKQKIRLFSYPKYIWLARMMNGDDVLCDFVYDASALPNDNILLQINCLDEDLMTKIEKARNTIKDKDDHGSFSEYQYENTY</sequence>
<dbReference type="AlphaFoldDB" id="A0A1I0MS98"/>
<evidence type="ECO:0000313" key="1">
    <source>
        <dbReference type="EMBL" id="SEV91581.1"/>
    </source>
</evidence>
<dbReference type="STRING" id="1267423.SAMN05216290_0661"/>
<name>A0A1I0MS98_9BACT</name>
<organism evidence="1 2">
    <name type="scientific">Roseivirga pacifica</name>
    <dbReference type="NCBI Taxonomy" id="1267423"/>
    <lineage>
        <taxon>Bacteria</taxon>
        <taxon>Pseudomonadati</taxon>
        <taxon>Bacteroidota</taxon>
        <taxon>Cytophagia</taxon>
        <taxon>Cytophagales</taxon>
        <taxon>Roseivirgaceae</taxon>
        <taxon>Roseivirga</taxon>
    </lineage>
</organism>
<gene>
    <name evidence="1" type="ORF">SAMN05216290_0661</name>
</gene>
<dbReference type="GeneID" id="99985404"/>
<keyword evidence="2" id="KW-1185">Reference proteome</keyword>
<dbReference type="RefSeq" id="WP_090256956.1">
    <property type="nucleotide sequence ID" value="NZ_FOIR01000001.1"/>
</dbReference>
<reference evidence="2" key="1">
    <citation type="submission" date="2016-10" db="EMBL/GenBank/DDBJ databases">
        <authorList>
            <person name="Varghese N."/>
            <person name="Submissions S."/>
        </authorList>
    </citation>
    <scope>NUCLEOTIDE SEQUENCE [LARGE SCALE GENOMIC DNA]</scope>
    <source>
        <strain evidence="2">CGMCC 1.12402</strain>
    </source>
</reference>
<dbReference type="Proteomes" id="UP000199437">
    <property type="component" value="Unassembled WGS sequence"/>
</dbReference>
<dbReference type="OrthoDB" id="6782387at2"/>
<accession>A0A1I0MS98</accession>
<protein>
    <submittedName>
        <fullName evidence="1">Uncharacterized protein</fullName>
    </submittedName>
</protein>
<evidence type="ECO:0000313" key="2">
    <source>
        <dbReference type="Proteomes" id="UP000199437"/>
    </source>
</evidence>
<dbReference type="EMBL" id="FOIR01000001">
    <property type="protein sequence ID" value="SEV91581.1"/>
    <property type="molecule type" value="Genomic_DNA"/>
</dbReference>